<feature type="coiled-coil region" evidence="1">
    <location>
        <begin position="365"/>
        <end position="392"/>
    </location>
</feature>
<keyword evidence="1" id="KW-0175">Coiled coil</keyword>
<keyword evidence="4" id="KW-1185">Reference proteome</keyword>
<evidence type="ECO:0000313" key="3">
    <source>
        <dbReference type="EMBL" id="KAG2275810.1"/>
    </source>
</evidence>
<comment type="caution">
    <text evidence="3">The sequence shown here is derived from an EMBL/GenBank/DDBJ whole genome shotgun (WGS) entry which is preliminary data.</text>
</comment>
<gene>
    <name evidence="3" type="ORF">Bca52824_058365</name>
</gene>
<dbReference type="Proteomes" id="UP000886595">
    <property type="component" value="Unassembled WGS sequence"/>
</dbReference>
<evidence type="ECO:0000256" key="1">
    <source>
        <dbReference type="SAM" id="Coils"/>
    </source>
</evidence>
<proteinExistence type="predicted"/>
<accession>A0A8X7QSD3</accession>
<feature type="compositionally biased region" description="Basic and acidic residues" evidence="2">
    <location>
        <begin position="8"/>
        <end position="20"/>
    </location>
</feature>
<dbReference type="EMBL" id="JAAMPC010000012">
    <property type="protein sequence ID" value="KAG2275810.1"/>
    <property type="molecule type" value="Genomic_DNA"/>
</dbReference>
<dbReference type="OrthoDB" id="10579608at2759"/>
<sequence length="428" mass="47329">MAPGGDTSTRENAEDARTYDVEDSESEPEPDKEVPNGATKAESPIVAYLEQMFSKRLDAMQSMVERVPGGLGSPNIVFLRRAFVDWSRLNSSIFGNMEGSPYRKFSFSRGKVSGTGLGELHSGEPGFLLARQECFTGFSSHSFMSSHLADALTAEPTDRRAIISCTWLTEKEQLANQPRKGAIPRPNLKTPQREPGFLLAGILGTGVPSNRDPEAGVLLRVPRNSIPEYFCPTASDRDLMLFRPLILVEDGELWASDDVLEMMEPRALMFPQEELQEIVRDITFPTSNTFGDVLGGTLVSYPRTREVSSETGRRCMVMGWDGLNGPQKVIGASLGEPINFRVEQAKDVVGQVRPWREEEAQRTLKQLEQAKLSQLESENLNLRGENKSLDTVTSVDSGFRSALCDSGDTQLGAGVNLHLWRRENTSIL</sequence>
<organism evidence="3 4">
    <name type="scientific">Brassica carinata</name>
    <name type="common">Ethiopian mustard</name>
    <name type="synonym">Abyssinian cabbage</name>
    <dbReference type="NCBI Taxonomy" id="52824"/>
    <lineage>
        <taxon>Eukaryota</taxon>
        <taxon>Viridiplantae</taxon>
        <taxon>Streptophyta</taxon>
        <taxon>Embryophyta</taxon>
        <taxon>Tracheophyta</taxon>
        <taxon>Spermatophyta</taxon>
        <taxon>Magnoliopsida</taxon>
        <taxon>eudicotyledons</taxon>
        <taxon>Gunneridae</taxon>
        <taxon>Pentapetalae</taxon>
        <taxon>rosids</taxon>
        <taxon>malvids</taxon>
        <taxon>Brassicales</taxon>
        <taxon>Brassicaceae</taxon>
        <taxon>Brassiceae</taxon>
        <taxon>Brassica</taxon>
    </lineage>
</organism>
<evidence type="ECO:0000313" key="4">
    <source>
        <dbReference type="Proteomes" id="UP000886595"/>
    </source>
</evidence>
<feature type="region of interest" description="Disordered" evidence="2">
    <location>
        <begin position="1"/>
        <end position="41"/>
    </location>
</feature>
<evidence type="ECO:0000256" key="2">
    <source>
        <dbReference type="SAM" id="MobiDB-lite"/>
    </source>
</evidence>
<dbReference type="AlphaFoldDB" id="A0A8X7QSD3"/>
<protein>
    <submittedName>
        <fullName evidence="3">Uncharacterized protein</fullName>
    </submittedName>
</protein>
<reference evidence="3 4" key="1">
    <citation type="submission" date="2020-02" db="EMBL/GenBank/DDBJ databases">
        <authorList>
            <person name="Ma Q."/>
            <person name="Huang Y."/>
            <person name="Song X."/>
            <person name="Pei D."/>
        </authorList>
    </citation>
    <scope>NUCLEOTIDE SEQUENCE [LARGE SCALE GENOMIC DNA]</scope>
    <source>
        <strain evidence="3">Sxm20200214</strain>
        <tissue evidence="3">Leaf</tissue>
    </source>
</reference>
<name>A0A8X7QSD3_BRACI</name>